<protein>
    <submittedName>
        <fullName evidence="1">Uncharacterized protein</fullName>
    </submittedName>
</protein>
<name>A0ABQ5K4S7_9EUKA</name>
<comment type="caution">
    <text evidence="1">The sequence shown here is derived from an EMBL/GenBank/DDBJ whole genome shotgun (WGS) entry which is preliminary data.</text>
</comment>
<proteinExistence type="predicted"/>
<dbReference type="EMBL" id="BQXS01000031">
    <property type="protein sequence ID" value="GKT27596.1"/>
    <property type="molecule type" value="Genomic_DNA"/>
</dbReference>
<feature type="non-terminal residue" evidence="1">
    <location>
        <position position="678"/>
    </location>
</feature>
<accession>A0ABQ5K4S7</accession>
<dbReference type="Proteomes" id="UP001057375">
    <property type="component" value="Unassembled WGS sequence"/>
</dbReference>
<evidence type="ECO:0000313" key="2">
    <source>
        <dbReference type="Proteomes" id="UP001057375"/>
    </source>
</evidence>
<gene>
    <name evidence="1" type="ORF">ADUPG1_000102</name>
</gene>
<sequence length="678" mass="73081">MGRKLIPIMVSNPLTLGRVDAEDIKHTMASGFAVQKKQVKDPSYLHRMGQEPDVTTIVIVENVAKYGDYVISESNLEDHQIESPYHLSEVQFNDLISGGDATLHNHDTQFIHSSDLNSFGGSKYAGLNDGILSVDILFSTPLTEDVSVKSAISEGFALISRSESAVTFVTHPFPTDGQFVTISDDGSLINQEITHSMVNNDVNGNSYHLKSAQKDCLLGEAQCDIHVHSTALQADQFSHNTLSFFDSSGDNAQFLSADETLSSNYVNMAIGDSSYSVSTSDISTKDCLLGEAQCDIHVHSTALQADQFSHNTLSFFDSSGDNAQFLSADETLSSNYVNMAIGDSSYSVSTSDISTVIPPSNDAMALYKEVLVERFRGRDGGSILGGEGFVSSTWTNSSTSDASIGTVSQQSFLITIGSIDQYTDTSQKTMRILRAVTMVNGSWTSFTSAIESFDGALPMTVQTKSADGDTVRLFRGLVAAIDGRDITFQATGSEIPSASSNTYSSIVLYQSNVTHKSSTYVDVPGPLGYSVTDYDGDVYSITSGDRELDMSSVGENAIIVDNMMYVSFVKGTPCDDYTVCERAREIVLKQSQADKSSWGNLASFGDSSEVFGIDLSDCSGDDPALCISYTKIEREDKPDNFDATALASCDRELNLSESCSSVDCTNGDTANHECCKCV</sequence>
<evidence type="ECO:0000313" key="1">
    <source>
        <dbReference type="EMBL" id="GKT27596.1"/>
    </source>
</evidence>
<reference evidence="1" key="1">
    <citation type="submission" date="2022-03" db="EMBL/GenBank/DDBJ databases">
        <title>Draft genome sequence of Aduncisulcus paluster, a free-living microaerophilic Fornicata.</title>
        <authorList>
            <person name="Yuyama I."/>
            <person name="Kume K."/>
            <person name="Tamura T."/>
            <person name="Inagaki Y."/>
            <person name="Hashimoto T."/>
        </authorList>
    </citation>
    <scope>NUCLEOTIDE SEQUENCE</scope>
    <source>
        <strain evidence="1">NY0171</strain>
    </source>
</reference>
<keyword evidence="2" id="KW-1185">Reference proteome</keyword>
<organism evidence="1 2">
    <name type="scientific">Aduncisulcus paluster</name>
    <dbReference type="NCBI Taxonomy" id="2918883"/>
    <lineage>
        <taxon>Eukaryota</taxon>
        <taxon>Metamonada</taxon>
        <taxon>Carpediemonas-like organisms</taxon>
        <taxon>Aduncisulcus</taxon>
    </lineage>
</organism>